<accession>A0A2H3J9W2</accession>
<proteinExistence type="predicted"/>
<dbReference type="Proteomes" id="UP000218811">
    <property type="component" value="Unassembled WGS sequence"/>
</dbReference>
<feature type="compositionally biased region" description="Basic and acidic residues" evidence="1">
    <location>
        <begin position="18"/>
        <end position="28"/>
    </location>
</feature>
<evidence type="ECO:0000256" key="1">
    <source>
        <dbReference type="SAM" id="MobiDB-lite"/>
    </source>
</evidence>
<gene>
    <name evidence="2" type="ORF">WOLCODRAFT_161769</name>
</gene>
<dbReference type="Pfam" id="PF09072">
    <property type="entry name" value="TMA7"/>
    <property type="match status" value="1"/>
</dbReference>
<organism evidence="2 3">
    <name type="scientific">Wolfiporia cocos (strain MD-104)</name>
    <name type="common">Brown rot fungus</name>
    <dbReference type="NCBI Taxonomy" id="742152"/>
    <lineage>
        <taxon>Eukaryota</taxon>
        <taxon>Fungi</taxon>
        <taxon>Dikarya</taxon>
        <taxon>Basidiomycota</taxon>
        <taxon>Agaricomycotina</taxon>
        <taxon>Agaricomycetes</taxon>
        <taxon>Polyporales</taxon>
        <taxon>Phaeolaceae</taxon>
        <taxon>Wolfiporia</taxon>
    </lineage>
</organism>
<sequence length="170" mass="18652">MSGRQGGKVKPLKAPKKDKKELDEDDVAFKERKRLEEAALKAARDKAAKGKTCSSNNLLLTEDPVLAQVERQAAESRSPARSRQVQQSSYYTRTRAASATLLCEDDSLHVPLILPQLRGIACDTKETSSSCRNLLHLSDSLHFSIATAKGKALCTYPFRGILLATKPLTN</sequence>
<keyword evidence="3" id="KW-1185">Reference proteome</keyword>
<dbReference type="EMBL" id="KB467942">
    <property type="protein sequence ID" value="PCH38711.1"/>
    <property type="molecule type" value="Genomic_DNA"/>
</dbReference>
<dbReference type="AlphaFoldDB" id="A0A2H3J9W2"/>
<reference evidence="2 3" key="1">
    <citation type="journal article" date="2012" name="Science">
        <title>The Paleozoic origin of enzymatic lignin decomposition reconstructed from 31 fungal genomes.</title>
        <authorList>
            <person name="Floudas D."/>
            <person name="Binder M."/>
            <person name="Riley R."/>
            <person name="Barry K."/>
            <person name="Blanchette R.A."/>
            <person name="Henrissat B."/>
            <person name="Martinez A.T."/>
            <person name="Otillar R."/>
            <person name="Spatafora J.W."/>
            <person name="Yadav J.S."/>
            <person name="Aerts A."/>
            <person name="Benoit I."/>
            <person name="Boyd A."/>
            <person name="Carlson A."/>
            <person name="Copeland A."/>
            <person name="Coutinho P.M."/>
            <person name="de Vries R.P."/>
            <person name="Ferreira P."/>
            <person name="Findley K."/>
            <person name="Foster B."/>
            <person name="Gaskell J."/>
            <person name="Glotzer D."/>
            <person name="Gorecki P."/>
            <person name="Heitman J."/>
            <person name="Hesse C."/>
            <person name="Hori C."/>
            <person name="Igarashi K."/>
            <person name="Jurgens J.A."/>
            <person name="Kallen N."/>
            <person name="Kersten P."/>
            <person name="Kohler A."/>
            <person name="Kuees U."/>
            <person name="Kumar T.K.A."/>
            <person name="Kuo A."/>
            <person name="LaButti K."/>
            <person name="Larrondo L.F."/>
            <person name="Lindquist E."/>
            <person name="Ling A."/>
            <person name="Lombard V."/>
            <person name="Lucas S."/>
            <person name="Lundell T."/>
            <person name="Martin R."/>
            <person name="McLaughlin D.J."/>
            <person name="Morgenstern I."/>
            <person name="Morin E."/>
            <person name="Murat C."/>
            <person name="Nagy L.G."/>
            <person name="Nolan M."/>
            <person name="Ohm R.A."/>
            <person name="Patyshakuliyeva A."/>
            <person name="Rokas A."/>
            <person name="Ruiz-Duenas F.J."/>
            <person name="Sabat G."/>
            <person name="Salamov A."/>
            <person name="Samejima M."/>
            <person name="Schmutz J."/>
            <person name="Slot J.C."/>
            <person name="St John F."/>
            <person name="Stenlid J."/>
            <person name="Sun H."/>
            <person name="Sun S."/>
            <person name="Syed K."/>
            <person name="Tsang A."/>
            <person name="Wiebenga A."/>
            <person name="Young D."/>
            <person name="Pisabarro A."/>
            <person name="Eastwood D.C."/>
            <person name="Martin F."/>
            <person name="Cullen D."/>
            <person name="Grigoriev I.V."/>
            <person name="Hibbett D.S."/>
        </authorList>
    </citation>
    <scope>NUCLEOTIDE SEQUENCE [LARGE SCALE GENOMIC DNA]</scope>
    <source>
        <strain evidence="2 3">MD-104</strain>
    </source>
</reference>
<evidence type="ECO:0000313" key="2">
    <source>
        <dbReference type="EMBL" id="PCH38711.1"/>
    </source>
</evidence>
<protein>
    <submittedName>
        <fullName evidence="2">TMA7-domain-containing protein</fullName>
    </submittedName>
</protein>
<evidence type="ECO:0000313" key="3">
    <source>
        <dbReference type="Proteomes" id="UP000218811"/>
    </source>
</evidence>
<name>A0A2H3J9W2_WOLCO</name>
<feature type="region of interest" description="Disordered" evidence="1">
    <location>
        <begin position="70"/>
        <end position="89"/>
    </location>
</feature>
<feature type="compositionally biased region" description="Polar residues" evidence="1">
    <location>
        <begin position="79"/>
        <end position="89"/>
    </location>
</feature>
<dbReference type="PANTHER" id="PTHR28632">
    <property type="entry name" value="TRANSLATION MACHINERY-ASSOCIATED PROTEIN 7"/>
    <property type="match status" value="1"/>
</dbReference>
<feature type="non-terminal residue" evidence="2">
    <location>
        <position position="170"/>
    </location>
</feature>
<feature type="region of interest" description="Disordered" evidence="1">
    <location>
        <begin position="1"/>
        <end position="28"/>
    </location>
</feature>
<dbReference type="InterPro" id="IPR015157">
    <property type="entry name" value="TMA7"/>
</dbReference>
<dbReference type="STRING" id="742152.A0A2H3J9W2"/>